<dbReference type="InterPro" id="IPR036028">
    <property type="entry name" value="SH3-like_dom_sf"/>
</dbReference>
<dbReference type="CDD" id="cd12053">
    <property type="entry name" value="SH3_CD2AP_1"/>
    <property type="match status" value="1"/>
</dbReference>
<keyword evidence="5" id="KW-1185">Reference proteome</keyword>
<protein>
    <submittedName>
        <fullName evidence="6">Myosin heavy chain IB-like</fullName>
    </submittedName>
</protein>
<feature type="compositionally biased region" description="Low complexity" evidence="3">
    <location>
        <begin position="170"/>
        <end position="215"/>
    </location>
</feature>
<dbReference type="PROSITE" id="PS50002">
    <property type="entry name" value="SH3"/>
    <property type="match status" value="2"/>
</dbReference>
<dbReference type="SUPFAM" id="SSF50044">
    <property type="entry name" value="SH3-domain"/>
    <property type="match status" value="2"/>
</dbReference>
<evidence type="ECO:0000313" key="6">
    <source>
        <dbReference type="RefSeq" id="XP_060039894.1"/>
    </source>
</evidence>
<dbReference type="InterPro" id="IPR001452">
    <property type="entry name" value="SH3_domain"/>
</dbReference>
<gene>
    <name evidence="6" type="primary">LOC132536285</name>
</gene>
<accession>A0ABM3WTJ9</accession>
<evidence type="ECO:0000259" key="4">
    <source>
        <dbReference type="PROSITE" id="PS50002"/>
    </source>
</evidence>
<reference evidence="6" key="1">
    <citation type="submission" date="2025-08" db="UniProtKB">
        <authorList>
            <consortium name="RefSeq"/>
        </authorList>
    </citation>
    <scope>IDENTIFICATION</scope>
</reference>
<feature type="region of interest" description="Disordered" evidence="3">
    <location>
        <begin position="160"/>
        <end position="288"/>
    </location>
</feature>
<evidence type="ECO:0000313" key="5">
    <source>
        <dbReference type="Proteomes" id="UP001652624"/>
    </source>
</evidence>
<dbReference type="SMART" id="SM00326">
    <property type="entry name" value="SH3"/>
    <property type="match status" value="1"/>
</dbReference>
<dbReference type="RefSeq" id="XP_060039894.1">
    <property type="nucleotide sequence ID" value="XM_060183911.1"/>
</dbReference>
<evidence type="ECO:0000256" key="3">
    <source>
        <dbReference type="SAM" id="MobiDB-lite"/>
    </source>
</evidence>
<feature type="compositionally biased region" description="Basic and acidic residues" evidence="3">
    <location>
        <begin position="250"/>
        <end position="262"/>
    </location>
</feature>
<dbReference type="PANTHER" id="PTHR14167">
    <property type="entry name" value="SH3 DOMAIN-CONTAINING"/>
    <property type="match status" value="1"/>
</dbReference>
<dbReference type="GeneID" id="132536285"/>
<feature type="domain" description="SH3" evidence="4">
    <location>
        <begin position="303"/>
        <end position="363"/>
    </location>
</feature>
<feature type="compositionally biased region" description="Low complexity" evidence="3">
    <location>
        <begin position="226"/>
        <end position="236"/>
    </location>
</feature>
<dbReference type="Proteomes" id="UP001652624">
    <property type="component" value="Unplaced"/>
</dbReference>
<organism evidence="5 6">
    <name type="scientific">Erinaceus europaeus</name>
    <name type="common">Western European hedgehog</name>
    <dbReference type="NCBI Taxonomy" id="9365"/>
    <lineage>
        <taxon>Eukaryota</taxon>
        <taxon>Metazoa</taxon>
        <taxon>Chordata</taxon>
        <taxon>Craniata</taxon>
        <taxon>Vertebrata</taxon>
        <taxon>Euteleostomi</taxon>
        <taxon>Mammalia</taxon>
        <taxon>Eutheria</taxon>
        <taxon>Laurasiatheria</taxon>
        <taxon>Eulipotyphla</taxon>
        <taxon>Erinaceidae</taxon>
        <taxon>Erinaceinae</taxon>
        <taxon>Erinaceus</taxon>
    </lineage>
</organism>
<proteinExistence type="predicted"/>
<dbReference type="InterPro" id="IPR035775">
    <property type="entry name" value="CD2AP_SH3_1"/>
</dbReference>
<dbReference type="PANTHER" id="PTHR14167:SF92">
    <property type="entry name" value="CIN85 AND CD2AP RELATED, ISOFORM J"/>
    <property type="match status" value="1"/>
</dbReference>
<dbReference type="Gene3D" id="2.30.30.40">
    <property type="entry name" value="SH3 Domains"/>
    <property type="match status" value="2"/>
</dbReference>
<sequence>MYKRMKQNPYITLCTNIYYKWIKVLDIKPETVKYMEENIGRTLRKICLGNIFKCSKTDNVFLLADISVDLLNMIDILLVKTSLDCCCCSRKPQKACSSSLAESPPPSARHLDPGRWWWGGGLATSAVTSAHLARAGGRSAAAQGGGAYERVSSREICRTLARPPARSRRQSAAGLGVASASGRAEAAARGRLPGAPAGSPGSSLPPRSTGSSRLPAQPPREPPAVRRSPPGAWSRGGPAGGGAAAAACSSRDRPAGRPRADGGDSPPRLSAGAAATRAPPAAGAERGRRSGAAGAGLVGAGAPSMVDYIVEYDYDAVHDDELTIRVGETIRNVRTLQEEGWLEGELNGRRGMFPDNFVKEIKREPESKDSNLPIKRERHGNVASLVQRISTYGLPAGGIQPHPQTKTIKKKNKKRQCKVLFEYSPQYEDELELKVGDIIDINDEVRKT</sequence>
<dbReference type="InterPro" id="IPR050384">
    <property type="entry name" value="Endophilin_SH3RF"/>
</dbReference>
<name>A0ABM3WTJ9_ERIEU</name>
<evidence type="ECO:0000256" key="1">
    <source>
        <dbReference type="ARBA" id="ARBA00022443"/>
    </source>
</evidence>
<keyword evidence="1 2" id="KW-0728">SH3 domain</keyword>
<feature type="compositionally biased region" description="Low complexity" evidence="3">
    <location>
        <begin position="271"/>
        <end position="284"/>
    </location>
</feature>
<evidence type="ECO:0000256" key="2">
    <source>
        <dbReference type="PROSITE-ProRule" id="PRU00192"/>
    </source>
</evidence>
<feature type="domain" description="SH3" evidence="4">
    <location>
        <begin position="412"/>
        <end position="448"/>
    </location>
</feature>
<dbReference type="PRINTS" id="PR00452">
    <property type="entry name" value="SH3DOMAIN"/>
</dbReference>
<dbReference type="Pfam" id="PF14604">
    <property type="entry name" value="SH3_9"/>
    <property type="match status" value="1"/>
</dbReference>